<evidence type="ECO:0000256" key="1">
    <source>
        <dbReference type="SAM" id="MobiDB-lite"/>
    </source>
</evidence>
<sequence length="114" mass="12208">MLDEAEITTAQDHQDQPTLNASLFESVPYDMPSNMLTSSETSSGSPATGLFSLQSELGDGSINSSSTSAVFSDFQSKDVTSTSEMFNQASKIDFAPSLSYSHVQHLSPATMEML</sequence>
<name>A0A9W9MNK5_9EURO</name>
<protein>
    <submittedName>
        <fullName evidence="2">Uncharacterized protein</fullName>
    </submittedName>
</protein>
<evidence type="ECO:0000313" key="3">
    <source>
        <dbReference type="Proteomes" id="UP001150904"/>
    </source>
</evidence>
<gene>
    <name evidence="2" type="ORF">N7498_005535</name>
</gene>
<feature type="compositionally biased region" description="Polar residues" evidence="1">
    <location>
        <begin position="34"/>
        <end position="66"/>
    </location>
</feature>
<keyword evidence="3" id="KW-1185">Reference proteome</keyword>
<feature type="region of interest" description="Disordered" evidence="1">
    <location>
        <begin position="32"/>
        <end position="66"/>
    </location>
</feature>
<dbReference type="AlphaFoldDB" id="A0A9W9MNK5"/>
<organism evidence="2 3">
    <name type="scientific">Penicillium cinerascens</name>
    <dbReference type="NCBI Taxonomy" id="70096"/>
    <lineage>
        <taxon>Eukaryota</taxon>
        <taxon>Fungi</taxon>
        <taxon>Dikarya</taxon>
        <taxon>Ascomycota</taxon>
        <taxon>Pezizomycotina</taxon>
        <taxon>Eurotiomycetes</taxon>
        <taxon>Eurotiomycetidae</taxon>
        <taxon>Eurotiales</taxon>
        <taxon>Aspergillaceae</taxon>
        <taxon>Penicillium</taxon>
    </lineage>
</organism>
<reference evidence="2" key="1">
    <citation type="submission" date="2022-12" db="EMBL/GenBank/DDBJ databases">
        <authorList>
            <person name="Petersen C."/>
        </authorList>
    </citation>
    <scope>NUCLEOTIDE SEQUENCE</scope>
    <source>
        <strain evidence="2">IBT 15544</strain>
    </source>
</reference>
<comment type="caution">
    <text evidence="2">The sequence shown here is derived from an EMBL/GenBank/DDBJ whole genome shotgun (WGS) entry which is preliminary data.</text>
</comment>
<reference evidence="2" key="2">
    <citation type="journal article" date="2023" name="IMA Fungus">
        <title>Comparative genomic study of the Penicillium genus elucidates a diverse pangenome and 15 lateral gene transfer events.</title>
        <authorList>
            <person name="Petersen C."/>
            <person name="Sorensen T."/>
            <person name="Nielsen M.R."/>
            <person name="Sondergaard T.E."/>
            <person name="Sorensen J.L."/>
            <person name="Fitzpatrick D.A."/>
            <person name="Frisvad J.C."/>
            <person name="Nielsen K.L."/>
        </authorList>
    </citation>
    <scope>NUCLEOTIDE SEQUENCE</scope>
    <source>
        <strain evidence="2">IBT 15544</strain>
    </source>
</reference>
<evidence type="ECO:0000313" key="2">
    <source>
        <dbReference type="EMBL" id="KAJ5204656.1"/>
    </source>
</evidence>
<proteinExistence type="predicted"/>
<dbReference type="Proteomes" id="UP001150904">
    <property type="component" value="Unassembled WGS sequence"/>
</dbReference>
<dbReference type="RefSeq" id="XP_058309135.1">
    <property type="nucleotide sequence ID" value="XM_058452597.1"/>
</dbReference>
<accession>A0A9W9MNK5</accession>
<dbReference type="GeneID" id="83179898"/>
<dbReference type="EMBL" id="JAPQKR010000012">
    <property type="protein sequence ID" value="KAJ5204656.1"/>
    <property type="molecule type" value="Genomic_DNA"/>
</dbReference>